<dbReference type="Gene3D" id="3.40.50.970">
    <property type="match status" value="1"/>
</dbReference>
<dbReference type="PANTHER" id="PTHR43322">
    <property type="entry name" value="1-D-DEOXYXYLULOSE 5-PHOSPHATE SYNTHASE-RELATED"/>
    <property type="match status" value="1"/>
</dbReference>
<dbReference type="GO" id="GO:0016114">
    <property type="term" value="P:terpenoid biosynthetic process"/>
    <property type="evidence" value="ECO:0007669"/>
    <property type="project" value="InterPro"/>
</dbReference>
<sequence>MYIEHINGPEDVKKLDAEARAVLAQEIRDNLLVMESKHGGHFGPNFGIVEATIALHTVFNSPVDHIVYDVSHQTYPHKMLTGRKQAYMDSALYDSVSPYTDPAETPHDLFKIGHTSTSISLALGLAKARDIMGGKENIIAVI</sequence>
<dbReference type="GO" id="GO:0005829">
    <property type="term" value="C:cytosol"/>
    <property type="evidence" value="ECO:0007669"/>
    <property type="project" value="TreeGrafter"/>
</dbReference>
<feature type="non-terminal residue" evidence="6">
    <location>
        <position position="142"/>
    </location>
</feature>
<comment type="cofactor">
    <cofactor evidence="1">
        <name>Mg(2+)</name>
        <dbReference type="ChEBI" id="CHEBI:18420"/>
    </cofactor>
</comment>
<organism evidence="6 7">
    <name type="scientific">Lancefieldella parvula</name>
    <dbReference type="NCBI Taxonomy" id="1382"/>
    <lineage>
        <taxon>Bacteria</taxon>
        <taxon>Bacillati</taxon>
        <taxon>Actinomycetota</taxon>
        <taxon>Coriobacteriia</taxon>
        <taxon>Coriobacteriales</taxon>
        <taxon>Atopobiaceae</taxon>
        <taxon>Lancefieldella</taxon>
    </lineage>
</organism>
<protein>
    <submittedName>
        <fullName evidence="6">1-deoxy-D-xylulose-5-phosphate synthase</fullName>
    </submittedName>
</protein>
<evidence type="ECO:0000256" key="1">
    <source>
        <dbReference type="ARBA" id="ARBA00001946"/>
    </source>
</evidence>
<comment type="subunit">
    <text evidence="2">Homodimer.</text>
</comment>
<name>A0A930VYL1_9ACTN</name>
<dbReference type="GO" id="GO:0000287">
    <property type="term" value="F:magnesium ion binding"/>
    <property type="evidence" value="ECO:0007669"/>
    <property type="project" value="UniProtKB-ARBA"/>
</dbReference>
<evidence type="ECO:0000256" key="4">
    <source>
        <dbReference type="ARBA" id="ARBA00022842"/>
    </source>
</evidence>
<keyword evidence="4" id="KW-0460">Magnesium</keyword>
<proteinExistence type="predicted"/>
<reference evidence="6" key="1">
    <citation type="submission" date="2020-04" db="EMBL/GenBank/DDBJ databases">
        <title>Deep metagenomics examines the oral microbiome during advanced dental caries in children, revealing novel taxa and co-occurrences with host molecules.</title>
        <authorList>
            <person name="Baker J.L."/>
            <person name="Morton J.T."/>
            <person name="Dinis M."/>
            <person name="Alvarez R."/>
            <person name="Tran N.C."/>
            <person name="Knight R."/>
            <person name="Edlund A."/>
        </authorList>
    </citation>
    <scope>NUCLEOTIDE SEQUENCE</scope>
    <source>
        <strain evidence="6">JCVI_22A_bin.2</strain>
    </source>
</reference>
<dbReference type="Proteomes" id="UP000772566">
    <property type="component" value="Unassembled WGS sequence"/>
</dbReference>
<evidence type="ECO:0000256" key="5">
    <source>
        <dbReference type="ARBA" id="ARBA00023052"/>
    </source>
</evidence>
<dbReference type="AlphaFoldDB" id="A0A930VYL1"/>
<evidence type="ECO:0000256" key="3">
    <source>
        <dbReference type="ARBA" id="ARBA00022679"/>
    </source>
</evidence>
<comment type="caution">
    <text evidence="6">The sequence shown here is derived from an EMBL/GenBank/DDBJ whole genome shotgun (WGS) entry which is preliminary data.</text>
</comment>
<accession>A0A930VYL1</accession>
<dbReference type="SUPFAM" id="SSF52518">
    <property type="entry name" value="Thiamin diphosphate-binding fold (THDP-binding)"/>
    <property type="match status" value="1"/>
</dbReference>
<evidence type="ECO:0000313" key="7">
    <source>
        <dbReference type="Proteomes" id="UP000772566"/>
    </source>
</evidence>
<evidence type="ECO:0000256" key="2">
    <source>
        <dbReference type="ARBA" id="ARBA00011738"/>
    </source>
</evidence>
<keyword evidence="3" id="KW-0808">Transferase</keyword>
<dbReference type="Pfam" id="PF13292">
    <property type="entry name" value="DXP_synthase_N"/>
    <property type="match status" value="1"/>
</dbReference>
<dbReference type="EMBL" id="JABZGT010000065">
    <property type="protein sequence ID" value="MBF4808966.1"/>
    <property type="molecule type" value="Genomic_DNA"/>
</dbReference>
<dbReference type="GO" id="GO:0019288">
    <property type="term" value="P:isopentenyl diphosphate biosynthetic process, methylerythritol 4-phosphate pathway"/>
    <property type="evidence" value="ECO:0007669"/>
    <property type="project" value="TreeGrafter"/>
</dbReference>
<evidence type="ECO:0000313" key="6">
    <source>
        <dbReference type="EMBL" id="MBF4808966.1"/>
    </source>
</evidence>
<dbReference type="GO" id="GO:0008661">
    <property type="term" value="F:1-deoxy-D-xylulose-5-phosphate synthase activity"/>
    <property type="evidence" value="ECO:0007669"/>
    <property type="project" value="InterPro"/>
</dbReference>
<dbReference type="PANTHER" id="PTHR43322:SF1">
    <property type="entry name" value="1-DEOXY-D-XYLULOSE-5-PHOSPHATE SYNTHASE"/>
    <property type="match status" value="1"/>
</dbReference>
<dbReference type="InterPro" id="IPR029061">
    <property type="entry name" value="THDP-binding"/>
</dbReference>
<keyword evidence="5" id="KW-0786">Thiamine pyrophosphate</keyword>
<gene>
    <name evidence="6" type="ORF">HXK23_01875</name>
</gene>
<dbReference type="InterPro" id="IPR005477">
    <property type="entry name" value="Dxylulose-5-P_synthase"/>
</dbReference>